<feature type="chain" id="PRO_5025520862" evidence="1">
    <location>
        <begin position="39"/>
        <end position="251"/>
    </location>
</feature>
<dbReference type="PANTHER" id="PTHR41404">
    <property type="entry name" value="SHIELDIN COMPLEX SUBUNIT 3"/>
    <property type="match status" value="1"/>
</dbReference>
<dbReference type="KEGG" id="sgh:107573342"/>
<proteinExistence type="predicted"/>
<dbReference type="Ensembl" id="ENSSGRT00000000673.1">
    <property type="protein sequence ID" value="ENSSGRP00000000596.1"/>
    <property type="gene ID" value="ENSSGRG00000000403.1"/>
</dbReference>
<keyword evidence="1" id="KW-0732">Signal</keyword>
<reference evidence="2" key="2">
    <citation type="submission" date="2025-09" db="UniProtKB">
        <authorList>
            <consortium name="Ensembl"/>
        </authorList>
    </citation>
    <scope>IDENTIFICATION</scope>
</reference>
<dbReference type="OrthoDB" id="5963356at2759"/>
<dbReference type="AlphaFoldDB" id="A0A672JWH6"/>
<name>A0A672JWH6_SINGR</name>
<reference evidence="2" key="1">
    <citation type="submission" date="2025-08" db="UniProtKB">
        <authorList>
            <consortium name="Ensembl"/>
        </authorList>
    </citation>
    <scope>IDENTIFICATION</scope>
</reference>
<dbReference type="PANTHER" id="PTHR41404:SF1">
    <property type="entry name" value="SHIELDIN COMPLEX SUBUNIT 3"/>
    <property type="match status" value="1"/>
</dbReference>
<gene>
    <name evidence="2" type="primary">shld3</name>
</gene>
<dbReference type="GO" id="GO:2000042">
    <property type="term" value="P:negative regulation of double-strand break repair via homologous recombination"/>
    <property type="evidence" value="ECO:0007669"/>
    <property type="project" value="TreeGrafter"/>
</dbReference>
<sequence>MFFFLNIPGTFGNLPGNGPPLCNLTAVYLTLLSLLVCCEDVSVYFRPPLEARDVVLLTHTVLQEFPRRILPQFKPWFPSVSDAHRPIRPLKPAPLISSEDLQSVWLRLEEPAGTSDQRRPAESDEAKRFKRSWCAIADRSAPLKIARSFSRPFRKSVEKHALHLRQRVRWVVCERNCGSRGMEELWLDLNRAIRRSRLPTCNANYQRALAQIWLYCDVFYSEYIGNFLKQEFQLSGQITLTGHKLGDIVKL</sequence>
<dbReference type="InParanoid" id="A0A672JWH6"/>
<accession>A0A672JWH6</accession>
<dbReference type="RefSeq" id="XP_016115267.1">
    <property type="nucleotide sequence ID" value="XM_016259781.1"/>
</dbReference>
<evidence type="ECO:0000256" key="1">
    <source>
        <dbReference type="SAM" id="SignalP"/>
    </source>
</evidence>
<dbReference type="GO" id="GO:2001034">
    <property type="term" value="P:positive regulation of double-strand break repair via nonhomologous end joining"/>
    <property type="evidence" value="ECO:0007669"/>
    <property type="project" value="TreeGrafter"/>
</dbReference>
<dbReference type="GeneID" id="107573342"/>
<keyword evidence="3" id="KW-1185">Reference proteome</keyword>
<feature type="signal peptide" evidence="1">
    <location>
        <begin position="1"/>
        <end position="38"/>
    </location>
</feature>
<dbReference type="InterPro" id="IPR039996">
    <property type="entry name" value="Shieldin_RINN1"/>
</dbReference>
<organism evidence="2 3">
    <name type="scientific">Sinocyclocheilus grahami</name>
    <name type="common">Dianchi golden-line fish</name>
    <name type="synonym">Barbus grahami</name>
    <dbReference type="NCBI Taxonomy" id="75366"/>
    <lineage>
        <taxon>Eukaryota</taxon>
        <taxon>Metazoa</taxon>
        <taxon>Chordata</taxon>
        <taxon>Craniata</taxon>
        <taxon>Vertebrata</taxon>
        <taxon>Euteleostomi</taxon>
        <taxon>Actinopterygii</taxon>
        <taxon>Neopterygii</taxon>
        <taxon>Teleostei</taxon>
        <taxon>Ostariophysi</taxon>
        <taxon>Cypriniformes</taxon>
        <taxon>Cyprinidae</taxon>
        <taxon>Cyprininae</taxon>
        <taxon>Sinocyclocheilus</taxon>
    </lineage>
</organism>
<evidence type="ECO:0000313" key="3">
    <source>
        <dbReference type="Proteomes" id="UP000472262"/>
    </source>
</evidence>
<dbReference type="CTD" id="112441434"/>
<dbReference type="GO" id="GO:0045830">
    <property type="term" value="P:positive regulation of isotype switching"/>
    <property type="evidence" value="ECO:0007669"/>
    <property type="project" value="TreeGrafter"/>
</dbReference>
<evidence type="ECO:0000313" key="2">
    <source>
        <dbReference type="Ensembl" id="ENSSGRP00000000596.1"/>
    </source>
</evidence>
<dbReference type="CDD" id="cd22293">
    <property type="entry name" value="RBD_SHLD3_N"/>
    <property type="match status" value="1"/>
</dbReference>
<dbReference type="Proteomes" id="UP000472262">
    <property type="component" value="Unassembled WGS sequence"/>
</dbReference>
<dbReference type="OMA" id="DVVLHYQ"/>
<protein>
    <submittedName>
        <fullName evidence="2">Uncharacterized LOC107573342</fullName>
    </submittedName>
</protein>